<proteinExistence type="predicted"/>
<name>A0A540MQ32_MALBA</name>
<evidence type="ECO:0000313" key="2">
    <source>
        <dbReference type="Proteomes" id="UP000315295"/>
    </source>
</evidence>
<reference evidence="1 2" key="1">
    <citation type="journal article" date="2019" name="G3 (Bethesda)">
        <title>Sequencing of a Wild Apple (Malus baccata) Genome Unravels the Differences Between Cultivated and Wild Apple Species Regarding Disease Resistance and Cold Tolerance.</title>
        <authorList>
            <person name="Chen X."/>
        </authorList>
    </citation>
    <scope>NUCLEOTIDE SEQUENCE [LARGE SCALE GENOMIC DNA]</scope>
    <source>
        <strain evidence="2">cv. Shandingzi</strain>
        <tissue evidence="1">Leaves</tissue>
    </source>
</reference>
<comment type="caution">
    <text evidence="1">The sequence shown here is derived from an EMBL/GenBank/DDBJ whole genome shotgun (WGS) entry which is preliminary data.</text>
</comment>
<keyword evidence="2" id="KW-1185">Reference proteome</keyword>
<evidence type="ECO:0000313" key="1">
    <source>
        <dbReference type="EMBL" id="TQE00901.1"/>
    </source>
</evidence>
<organism evidence="1 2">
    <name type="scientific">Malus baccata</name>
    <name type="common">Siberian crab apple</name>
    <name type="synonym">Pyrus baccata</name>
    <dbReference type="NCBI Taxonomy" id="106549"/>
    <lineage>
        <taxon>Eukaryota</taxon>
        <taxon>Viridiplantae</taxon>
        <taxon>Streptophyta</taxon>
        <taxon>Embryophyta</taxon>
        <taxon>Tracheophyta</taxon>
        <taxon>Spermatophyta</taxon>
        <taxon>Magnoliopsida</taxon>
        <taxon>eudicotyledons</taxon>
        <taxon>Gunneridae</taxon>
        <taxon>Pentapetalae</taxon>
        <taxon>rosids</taxon>
        <taxon>fabids</taxon>
        <taxon>Rosales</taxon>
        <taxon>Rosaceae</taxon>
        <taxon>Amygdaloideae</taxon>
        <taxon>Maleae</taxon>
        <taxon>Malus</taxon>
    </lineage>
</organism>
<dbReference type="Proteomes" id="UP000315295">
    <property type="component" value="Unassembled WGS sequence"/>
</dbReference>
<accession>A0A540MQ32</accession>
<dbReference type="AlphaFoldDB" id="A0A540MQ32"/>
<sequence>MNFMIPMQQSSFIAYSQQYKVLQSSIPHHVIDMLQLSTGNVIVRGFNNFTDTTITISLISDIHTENRIKFEIKNQSQN</sequence>
<gene>
    <name evidence="1" type="ORF">C1H46_013441</name>
</gene>
<protein>
    <submittedName>
        <fullName evidence="1">Uncharacterized protein</fullName>
    </submittedName>
</protein>
<dbReference type="EMBL" id="VIEB01000204">
    <property type="protein sequence ID" value="TQE00901.1"/>
    <property type="molecule type" value="Genomic_DNA"/>
</dbReference>